<name>A0ABD1EJ38_HYPHA</name>
<evidence type="ECO:0000313" key="4">
    <source>
        <dbReference type="EMBL" id="KAL1494551.1"/>
    </source>
</evidence>
<feature type="compositionally biased region" description="Basic and acidic residues" evidence="2">
    <location>
        <begin position="895"/>
        <end position="910"/>
    </location>
</feature>
<proteinExistence type="predicted"/>
<accession>A0ABD1EJ38</accession>
<keyword evidence="1" id="KW-0175">Coiled coil</keyword>
<comment type="caution">
    <text evidence="4">The sequence shown here is derived from an EMBL/GenBank/DDBJ whole genome shotgun (WGS) entry which is preliminary data.</text>
</comment>
<dbReference type="InterPro" id="IPR032013">
    <property type="entry name" value="DUF4795"/>
</dbReference>
<feature type="compositionally biased region" description="Polar residues" evidence="2">
    <location>
        <begin position="816"/>
        <end position="844"/>
    </location>
</feature>
<feature type="region of interest" description="Disordered" evidence="2">
    <location>
        <begin position="311"/>
        <end position="338"/>
    </location>
</feature>
<protein>
    <recommendedName>
        <fullName evidence="3">DUF4795 domain-containing protein</fullName>
    </recommendedName>
</protein>
<feature type="compositionally biased region" description="Low complexity" evidence="2">
    <location>
        <begin position="845"/>
        <end position="862"/>
    </location>
</feature>
<evidence type="ECO:0000313" key="5">
    <source>
        <dbReference type="Proteomes" id="UP001566132"/>
    </source>
</evidence>
<feature type="region of interest" description="Disordered" evidence="2">
    <location>
        <begin position="236"/>
        <end position="270"/>
    </location>
</feature>
<sequence>MAEESITLISLPQMVDLALNSPEVGIVNFTVLHSLLHVIVNQLDLEECNVEFRGSDSERLQNYISTAKPGPIITLTEYTVGPDGKDRKKRPRRGKRPTVDEKLKKDENLKEKEIAILKKEDEENVSIGSESMQPIVVGETASKEKNGDTPKSTNAFSKEIRKLQKDIKELQSQMKELTEVPGNTGLTETTSKDDSSSPIVNKAQILNLVKRLDVTEVAVNKMASIIDDLAKGQNSITEADSNNKSNRGVSLKEETQNQSDQQHLKTKSQDLITKSQELKRSLGNTVGGANQIQNIISGIKNLENRVVQLENRPADDSRVSGSVQKRPNSERGSYAEDSVVKKMKETKIESISEEVNEERGKAITLESDTEGVNLESPDLSALEPKDAIAELQKEILDIKENNWANQAIIEALKIVEQLKESLMSGDNQNLPPDVKLGQLDIKISDLKDQVSTLDTVYNQQFSNINDHTKFLEQEIVALWDRINSGLLAGDLVKGEHSQSVQELYEKLTQLQDDMDGISKIANKLLLEQEGRQDNLDVMIEQIELLKTVKADREDLEDALADKADACQINRKVSYEQFDAAYDEITKSLENTLVKLKDQEEMWIQSLNDLQKEMGNKLDKMELTPLKDFINQKLEGIQNKVKKISALKQEHEAAGAKSKLLRNLNCISCDADVVMKKQTDITLFPKPYAMPANKSPGPYLAYELDLLRKQQKSLNTSKNMNFFESALQTGKLKTSVKDHLCNRYCGGSHTVTTPEQRVMRIGHFMEQWGPEIAPVNDLLIKGTDGHYYKGRDDSALRAAALERGPTPRTDPPALTVSGFNASSSAQNTNQKNVKQESQSTNAITESTTNAATPSNNNNNVNNSIWRVAKAEGRTSDVGSLSKRPKTSVSENSSKTNEIKRSSVRSADPRQP</sequence>
<dbReference type="PANTHER" id="PTHR47080">
    <property type="entry name" value="CHROMOSOME 16 OPEN READING FRAME 96"/>
    <property type="match status" value="1"/>
</dbReference>
<keyword evidence="5" id="KW-1185">Reference proteome</keyword>
<feature type="region of interest" description="Disordered" evidence="2">
    <location>
        <begin position="802"/>
        <end position="910"/>
    </location>
</feature>
<feature type="region of interest" description="Disordered" evidence="2">
    <location>
        <begin position="177"/>
        <end position="197"/>
    </location>
</feature>
<dbReference type="PANTHER" id="PTHR47080:SF1">
    <property type="entry name" value="CHROMOSOME 16 OPEN READING FRAME 96"/>
    <property type="match status" value="1"/>
</dbReference>
<dbReference type="Proteomes" id="UP001566132">
    <property type="component" value="Unassembled WGS sequence"/>
</dbReference>
<evidence type="ECO:0000259" key="3">
    <source>
        <dbReference type="Pfam" id="PF16043"/>
    </source>
</evidence>
<dbReference type="EMBL" id="JBDJPC010000007">
    <property type="protein sequence ID" value="KAL1494551.1"/>
    <property type="molecule type" value="Genomic_DNA"/>
</dbReference>
<reference evidence="4 5" key="1">
    <citation type="submission" date="2024-05" db="EMBL/GenBank/DDBJ databases">
        <title>Genetic variation in Jamaican populations of the coffee berry borer (Hypothenemus hampei).</title>
        <authorList>
            <person name="Errbii M."/>
            <person name="Myrie A."/>
        </authorList>
    </citation>
    <scope>NUCLEOTIDE SEQUENCE [LARGE SCALE GENOMIC DNA]</scope>
    <source>
        <strain evidence="4">JA-Hopewell-2020-01-JO</strain>
        <tissue evidence="4">Whole body</tissue>
    </source>
</reference>
<evidence type="ECO:0000256" key="2">
    <source>
        <dbReference type="SAM" id="MobiDB-lite"/>
    </source>
</evidence>
<feature type="region of interest" description="Disordered" evidence="2">
    <location>
        <begin position="77"/>
        <end position="105"/>
    </location>
</feature>
<dbReference type="AlphaFoldDB" id="A0ABD1EJ38"/>
<feature type="domain" description="DUF4795" evidence="3">
    <location>
        <begin position="495"/>
        <end position="698"/>
    </location>
</feature>
<dbReference type="Pfam" id="PF16043">
    <property type="entry name" value="DUF4795"/>
    <property type="match status" value="1"/>
</dbReference>
<organism evidence="4 5">
    <name type="scientific">Hypothenemus hampei</name>
    <name type="common">Coffee berry borer</name>
    <dbReference type="NCBI Taxonomy" id="57062"/>
    <lineage>
        <taxon>Eukaryota</taxon>
        <taxon>Metazoa</taxon>
        <taxon>Ecdysozoa</taxon>
        <taxon>Arthropoda</taxon>
        <taxon>Hexapoda</taxon>
        <taxon>Insecta</taxon>
        <taxon>Pterygota</taxon>
        <taxon>Neoptera</taxon>
        <taxon>Endopterygota</taxon>
        <taxon>Coleoptera</taxon>
        <taxon>Polyphaga</taxon>
        <taxon>Cucujiformia</taxon>
        <taxon>Curculionidae</taxon>
        <taxon>Scolytinae</taxon>
        <taxon>Hypothenemus</taxon>
    </lineage>
</organism>
<feature type="coiled-coil region" evidence="1">
    <location>
        <begin position="592"/>
        <end position="653"/>
    </location>
</feature>
<feature type="compositionally biased region" description="Basic residues" evidence="2">
    <location>
        <begin position="87"/>
        <end position="96"/>
    </location>
</feature>
<gene>
    <name evidence="4" type="ORF">ABEB36_010132</name>
</gene>
<feature type="compositionally biased region" description="Polar residues" evidence="2">
    <location>
        <begin position="885"/>
        <end position="894"/>
    </location>
</feature>
<feature type="compositionally biased region" description="Polar residues" evidence="2">
    <location>
        <begin position="236"/>
        <end position="248"/>
    </location>
</feature>
<evidence type="ECO:0000256" key="1">
    <source>
        <dbReference type="SAM" id="Coils"/>
    </source>
</evidence>